<accession>A0A5B6VQ26</accession>
<comment type="caution">
    <text evidence="5">The sequence shown here is derived from an EMBL/GenBank/DDBJ whole genome shotgun (WGS) entry which is preliminary data.</text>
</comment>
<dbReference type="EMBL" id="SMMG02000006">
    <property type="protein sequence ID" value="KAA3471316.1"/>
    <property type="molecule type" value="Genomic_DNA"/>
</dbReference>
<proteinExistence type="predicted"/>
<dbReference type="InterPro" id="IPR003689">
    <property type="entry name" value="ZIP"/>
</dbReference>
<dbReference type="Pfam" id="PF02535">
    <property type="entry name" value="Zip"/>
    <property type="match status" value="1"/>
</dbReference>
<dbReference type="GO" id="GO:0016020">
    <property type="term" value="C:membrane"/>
    <property type="evidence" value="ECO:0007669"/>
    <property type="project" value="UniProtKB-SubCell"/>
</dbReference>
<sequence>MKLVVEGMLNAASAGNLIYMALVDLLAVDLMNPKLQNNGEMGVSANVSLLGSALMFVLAV</sequence>
<dbReference type="OrthoDB" id="448280at2759"/>
<reference evidence="6" key="1">
    <citation type="journal article" date="2019" name="Plant Biotechnol. J.">
        <title>Genome sequencing of the Australian wild diploid species Gossypium australe highlights disease resistance and delayed gland morphogenesis.</title>
        <authorList>
            <person name="Cai Y."/>
            <person name="Cai X."/>
            <person name="Wang Q."/>
            <person name="Wang P."/>
            <person name="Zhang Y."/>
            <person name="Cai C."/>
            <person name="Xu Y."/>
            <person name="Wang K."/>
            <person name="Zhou Z."/>
            <person name="Wang C."/>
            <person name="Geng S."/>
            <person name="Li B."/>
            <person name="Dong Q."/>
            <person name="Hou Y."/>
            <person name="Wang H."/>
            <person name="Ai P."/>
            <person name="Liu Z."/>
            <person name="Yi F."/>
            <person name="Sun M."/>
            <person name="An G."/>
            <person name="Cheng J."/>
            <person name="Zhang Y."/>
            <person name="Shi Q."/>
            <person name="Xie Y."/>
            <person name="Shi X."/>
            <person name="Chang Y."/>
            <person name="Huang F."/>
            <person name="Chen Y."/>
            <person name="Hong S."/>
            <person name="Mi L."/>
            <person name="Sun Q."/>
            <person name="Zhang L."/>
            <person name="Zhou B."/>
            <person name="Peng R."/>
            <person name="Zhang X."/>
            <person name="Liu F."/>
        </authorList>
    </citation>
    <scope>NUCLEOTIDE SEQUENCE [LARGE SCALE GENOMIC DNA]</scope>
    <source>
        <strain evidence="6">cv. PA1801</strain>
    </source>
</reference>
<evidence type="ECO:0000256" key="2">
    <source>
        <dbReference type="ARBA" id="ARBA00022692"/>
    </source>
</evidence>
<gene>
    <name evidence="5" type="ORF">EPI10_016951</name>
</gene>
<evidence type="ECO:0000256" key="4">
    <source>
        <dbReference type="ARBA" id="ARBA00023136"/>
    </source>
</evidence>
<keyword evidence="6" id="KW-1185">Reference proteome</keyword>
<keyword evidence="2" id="KW-0812">Transmembrane</keyword>
<evidence type="ECO:0000256" key="3">
    <source>
        <dbReference type="ARBA" id="ARBA00022989"/>
    </source>
</evidence>
<evidence type="ECO:0000313" key="5">
    <source>
        <dbReference type="EMBL" id="KAA3471316.1"/>
    </source>
</evidence>
<name>A0A5B6VQ26_9ROSI</name>
<keyword evidence="4" id="KW-0472">Membrane</keyword>
<dbReference type="Proteomes" id="UP000325315">
    <property type="component" value="Unassembled WGS sequence"/>
</dbReference>
<evidence type="ECO:0000313" key="6">
    <source>
        <dbReference type="Proteomes" id="UP000325315"/>
    </source>
</evidence>
<organism evidence="5 6">
    <name type="scientific">Gossypium australe</name>
    <dbReference type="NCBI Taxonomy" id="47621"/>
    <lineage>
        <taxon>Eukaryota</taxon>
        <taxon>Viridiplantae</taxon>
        <taxon>Streptophyta</taxon>
        <taxon>Embryophyta</taxon>
        <taxon>Tracheophyta</taxon>
        <taxon>Spermatophyta</taxon>
        <taxon>Magnoliopsida</taxon>
        <taxon>eudicotyledons</taxon>
        <taxon>Gunneridae</taxon>
        <taxon>Pentapetalae</taxon>
        <taxon>rosids</taxon>
        <taxon>malvids</taxon>
        <taxon>Malvales</taxon>
        <taxon>Malvaceae</taxon>
        <taxon>Malvoideae</taxon>
        <taxon>Gossypium</taxon>
    </lineage>
</organism>
<keyword evidence="3" id="KW-1133">Transmembrane helix</keyword>
<protein>
    <submittedName>
        <fullName evidence="5">Zinc transporter 3-like</fullName>
    </submittedName>
</protein>
<dbReference type="AlphaFoldDB" id="A0A5B6VQ26"/>
<evidence type="ECO:0000256" key="1">
    <source>
        <dbReference type="ARBA" id="ARBA00004141"/>
    </source>
</evidence>
<dbReference type="GO" id="GO:0046873">
    <property type="term" value="F:metal ion transmembrane transporter activity"/>
    <property type="evidence" value="ECO:0007669"/>
    <property type="project" value="InterPro"/>
</dbReference>
<comment type="subcellular location">
    <subcellularLocation>
        <location evidence="1">Membrane</location>
        <topology evidence="1">Multi-pass membrane protein</topology>
    </subcellularLocation>
</comment>